<feature type="compositionally biased region" description="Low complexity" evidence="6">
    <location>
        <begin position="29"/>
        <end position="43"/>
    </location>
</feature>
<proteinExistence type="predicted"/>
<feature type="signal peptide" evidence="7">
    <location>
        <begin position="1"/>
        <end position="18"/>
    </location>
</feature>
<dbReference type="PANTHER" id="PTHR43649:SF33">
    <property type="entry name" value="POLYGALACTURONAN_RHAMNOGALACTURONAN-BINDING PROTEIN YTCQ"/>
    <property type="match status" value="1"/>
</dbReference>
<dbReference type="OrthoDB" id="383712at2"/>
<dbReference type="InterPro" id="IPR006059">
    <property type="entry name" value="SBP"/>
</dbReference>
<keyword evidence="9" id="KW-1185">Reference proteome</keyword>
<evidence type="ECO:0000313" key="8">
    <source>
        <dbReference type="EMBL" id="KXB54804.1"/>
    </source>
</evidence>
<dbReference type="InterPro" id="IPR050490">
    <property type="entry name" value="Bact_solute-bd_prot1"/>
</dbReference>
<feature type="region of interest" description="Disordered" evidence="6">
    <location>
        <begin position="24"/>
        <end position="44"/>
    </location>
</feature>
<sequence>MKKVLTTLGVLALGGMLAACGNNSGATKQADASSEGSSQAAESKSADGVTNVTIWSPTDTAAIEAWWVEKIDEWNKENPDIQVKREAIDRADAYAYENKITTATTSGNLPDILYVDGPMVSYYAANGITVPLDSYFPADDLKDFMPSTVQADTYDGKLYAIAPTESSVALFYNKDYLDKAGIPYPSDTDIKQAWTWSQFLDNAKKLTTSDYVGTNIIMDKGEGIIYALGSFFTEAGAQFVSDDGSKADGYVNSDASVKAAEYLNEFIKNGYANLDPVKDEFLNGKAATLLGGSWNIADLEKSNLNWGVSYFPVADDGKAVSPTGDWAAAITKDSKNPDAAGKFLQWAMNSDNIASYASAVAKPASRTSSYDKMEGWDSGARALMKWQLQNTGVSRPRTPSYSVLSTDFSTAMLNIFSGSDAKEELDNVAKNFDENYEMYYKK</sequence>
<keyword evidence="1" id="KW-1003">Cell membrane</keyword>
<dbReference type="RefSeq" id="WP_060931892.1">
    <property type="nucleotide sequence ID" value="NZ_KQ959841.1"/>
</dbReference>
<comment type="caution">
    <text evidence="8">The sequence shown here is derived from an EMBL/GenBank/DDBJ whole genome shotgun (WGS) entry which is preliminary data.</text>
</comment>
<evidence type="ECO:0000256" key="2">
    <source>
        <dbReference type="ARBA" id="ARBA00022729"/>
    </source>
</evidence>
<reference evidence="9" key="1">
    <citation type="submission" date="2016-01" db="EMBL/GenBank/DDBJ databases">
        <authorList>
            <person name="Mitreva M."/>
            <person name="Pepin K.H."/>
            <person name="Mihindukulasuriya K.A."/>
            <person name="Fulton R."/>
            <person name="Fronick C."/>
            <person name="O'Laughlin M."/>
            <person name="Miner T."/>
            <person name="Herter B."/>
            <person name="Rosa B.A."/>
            <person name="Cordes M."/>
            <person name="Tomlinson C."/>
            <person name="Wollam A."/>
            <person name="Palsikar V.B."/>
            <person name="Mardis E.R."/>
            <person name="Wilson R.K."/>
        </authorList>
    </citation>
    <scope>NUCLEOTIDE SEQUENCE [LARGE SCALE GENOMIC DNA]</scope>
    <source>
        <strain evidence="9">DNF00896</strain>
    </source>
</reference>
<evidence type="ECO:0000256" key="4">
    <source>
        <dbReference type="ARBA" id="ARBA00023139"/>
    </source>
</evidence>
<evidence type="ECO:0000256" key="3">
    <source>
        <dbReference type="ARBA" id="ARBA00023136"/>
    </source>
</evidence>
<evidence type="ECO:0000313" key="9">
    <source>
        <dbReference type="Proteomes" id="UP000070394"/>
    </source>
</evidence>
<keyword evidence="3" id="KW-0472">Membrane</keyword>
<dbReference type="PANTHER" id="PTHR43649">
    <property type="entry name" value="ARABINOSE-BINDING PROTEIN-RELATED"/>
    <property type="match status" value="1"/>
</dbReference>
<name>A0A133ZH77_9FIRM</name>
<keyword evidence="4" id="KW-0564">Palmitate</keyword>
<dbReference type="PROSITE" id="PS51257">
    <property type="entry name" value="PROKAR_LIPOPROTEIN"/>
    <property type="match status" value="1"/>
</dbReference>
<dbReference type="Proteomes" id="UP000070394">
    <property type="component" value="Unassembled WGS sequence"/>
</dbReference>
<dbReference type="AlphaFoldDB" id="A0A133ZH77"/>
<dbReference type="SUPFAM" id="SSF53850">
    <property type="entry name" value="Periplasmic binding protein-like II"/>
    <property type="match status" value="1"/>
</dbReference>
<evidence type="ECO:0000256" key="5">
    <source>
        <dbReference type="ARBA" id="ARBA00023288"/>
    </source>
</evidence>
<evidence type="ECO:0000256" key="7">
    <source>
        <dbReference type="SAM" id="SignalP"/>
    </source>
</evidence>
<keyword evidence="2 7" id="KW-0732">Signal</keyword>
<keyword evidence="5" id="KW-0449">Lipoprotein</keyword>
<protein>
    <submittedName>
        <fullName evidence="8">ABC transporter, solute-binding protein</fullName>
    </submittedName>
</protein>
<dbReference type="EMBL" id="LSDA01000125">
    <property type="protein sequence ID" value="KXB54804.1"/>
    <property type="molecule type" value="Genomic_DNA"/>
</dbReference>
<gene>
    <name evidence="8" type="ORF">HMPREF1866_02295</name>
</gene>
<evidence type="ECO:0000256" key="6">
    <source>
        <dbReference type="SAM" id="MobiDB-lite"/>
    </source>
</evidence>
<dbReference type="STRING" id="467210.HMPREF1866_02295"/>
<dbReference type="CDD" id="cd13585">
    <property type="entry name" value="PBP2_TMBP_like"/>
    <property type="match status" value="1"/>
</dbReference>
<organism evidence="8 9">
    <name type="scientific">Lachnoanaerobaculum saburreum</name>
    <dbReference type="NCBI Taxonomy" id="467210"/>
    <lineage>
        <taxon>Bacteria</taxon>
        <taxon>Bacillati</taxon>
        <taxon>Bacillota</taxon>
        <taxon>Clostridia</taxon>
        <taxon>Lachnospirales</taxon>
        <taxon>Lachnospiraceae</taxon>
        <taxon>Lachnoanaerobaculum</taxon>
    </lineage>
</organism>
<dbReference type="Pfam" id="PF13416">
    <property type="entry name" value="SBP_bac_8"/>
    <property type="match status" value="1"/>
</dbReference>
<dbReference type="PATRIC" id="fig|467210.3.peg.2273"/>
<accession>A0A133ZH77</accession>
<dbReference type="Gene3D" id="3.40.190.10">
    <property type="entry name" value="Periplasmic binding protein-like II"/>
    <property type="match status" value="1"/>
</dbReference>
<evidence type="ECO:0000256" key="1">
    <source>
        <dbReference type="ARBA" id="ARBA00022475"/>
    </source>
</evidence>
<feature type="chain" id="PRO_5038726592" evidence="7">
    <location>
        <begin position="19"/>
        <end position="442"/>
    </location>
</feature>